<dbReference type="GO" id="GO:0016757">
    <property type="term" value="F:glycosyltransferase activity"/>
    <property type="evidence" value="ECO:0007669"/>
    <property type="project" value="InterPro"/>
</dbReference>
<dbReference type="EMBL" id="AY545992">
    <property type="protein sequence ID" value="AAT28925.1"/>
    <property type="molecule type" value="Genomic_DNA"/>
</dbReference>
<evidence type="ECO:0000259" key="2">
    <source>
        <dbReference type="Pfam" id="PF00534"/>
    </source>
</evidence>
<dbReference type="Pfam" id="PF00534">
    <property type="entry name" value="Glycos_transf_1"/>
    <property type="match status" value="1"/>
</dbReference>
<dbReference type="Gene3D" id="3.40.50.2000">
    <property type="entry name" value="Glycogen Phosphorylase B"/>
    <property type="match status" value="1"/>
</dbReference>
<dbReference type="AlphaFoldDB" id="Q6JAB0"/>
<name>Q6JAB0_ECOLX</name>
<feature type="domain" description="Glycosyl transferase family 1" evidence="2">
    <location>
        <begin position="183"/>
        <end position="337"/>
    </location>
</feature>
<dbReference type="PANTHER" id="PTHR46401">
    <property type="entry name" value="GLYCOSYLTRANSFERASE WBBK-RELATED"/>
    <property type="match status" value="1"/>
</dbReference>
<proteinExistence type="predicted"/>
<protein>
    <recommendedName>
        <fullName evidence="2">Glycosyl transferase family 1 domain-containing protein</fullName>
    </recommendedName>
</protein>
<keyword evidence="1" id="KW-0808">Transferase</keyword>
<dbReference type="InterPro" id="IPR001296">
    <property type="entry name" value="Glyco_trans_1"/>
</dbReference>
<dbReference type="PANTHER" id="PTHR46401:SF2">
    <property type="entry name" value="GLYCOSYLTRANSFERASE WBBK-RELATED"/>
    <property type="match status" value="1"/>
</dbReference>
<dbReference type="CAZy" id="GT4">
    <property type="family name" value="Glycosyltransferase Family 4"/>
</dbReference>
<dbReference type="SUPFAM" id="SSF53756">
    <property type="entry name" value="UDP-Glycosyltransferase/glycogen phosphorylase"/>
    <property type="match status" value="1"/>
</dbReference>
<organism evidence="3">
    <name type="scientific">Escherichia coli</name>
    <dbReference type="NCBI Taxonomy" id="562"/>
    <lineage>
        <taxon>Bacteria</taxon>
        <taxon>Pseudomonadati</taxon>
        <taxon>Pseudomonadota</taxon>
        <taxon>Gammaproteobacteria</taxon>
        <taxon>Enterobacterales</taxon>
        <taxon>Enterobacteriaceae</taxon>
        <taxon>Escherichia</taxon>
    </lineage>
</organism>
<accession>Q6JAB0</accession>
<evidence type="ECO:0000313" key="3">
    <source>
        <dbReference type="EMBL" id="AAT28925.1"/>
    </source>
</evidence>
<dbReference type="RefSeq" id="WP_151318544.1">
    <property type="nucleotide sequence ID" value="NZ_RYAD01000005.1"/>
</dbReference>
<evidence type="ECO:0000256" key="1">
    <source>
        <dbReference type="ARBA" id="ARBA00022679"/>
    </source>
</evidence>
<dbReference type="GO" id="GO:0009103">
    <property type="term" value="P:lipopolysaccharide biosynthetic process"/>
    <property type="evidence" value="ECO:0007669"/>
    <property type="project" value="TreeGrafter"/>
</dbReference>
<reference evidence="3" key="1">
    <citation type="journal article" date="2004" name="J. Appl. Microbiol.">
        <title>Identification of Escherichia coli O172 O-antigen gene cluster and development of a serogroup-specific PCR assay.</title>
        <authorList>
            <person name="Guo H."/>
            <person name="Feng L."/>
            <person name="Tao J."/>
            <person name="Zhang C."/>
            <person name="Wang L."/>
        </authorList>
    </citation>
    <scope>NUCLEOTIDE SEQUENCE</scope>
    <source>
        <strain evidence="3">O172</strain>
    </source>
</reference>
<sequence>MKIIIYATAAVDGGALSLLNDLLEYANDDIDNEYTVCVNEKLNNEVSVYNNLTFLFVDTKAWHKRVYFDFIGFKKNFDNKDYCLVINLQNIPVRTQLKQILYLHQPLPFSDIKLNILEKRNRKLIFYKYLYGLIIKFNSCFIDHCLVQTEWMRKAVIDKLNLSEKKISIIRPVIDIDLNKILKNENENENTFIYPAASYSYKNHIILVESLNMIGVDFLFQNKITVIFTLDRDENSKLFDRIKKYNLQEIIKFTGNIPRYDVLNYIYNAKALLFPSRLETFGIPLIEAVKFNSNIIVSDLPYAHDVLDGYENVKYCNPDSPEDWSEAIKFAINLKENKLNQGFELNSGWRELSSIISTL</sequence>